<evidence type="ECO:0000313" key="2">
    <source>
        <dbReference type="Proteomes" id="UP000233551"/>
    </source>
</evidence>
<reference evidence="1 2" key="1">
    <citation type="submission" date="2017-11" db="EMBL/GenBank/DDBJ databases">
        <title>De-novo sequencing of pomegranate (Punica granatum L.) genome.</title>
        <authorList>
            <person name="Akparov Z."/>
            <person name="Amiraslanov A."/>
            <person name="Hajiyeva S."/>
            <person name="Abbasov M."/>
            <person name="Kaur K."/>
            <person name="Hamwieh A."/>
            <person name="Solovyev V."/>
            <person name="Salamov A."/>
            <person name="Braich B."/>
            <person name="Kosarev P."/>
            <person name="Mahmoud A."/>
            <person name="Hajiyev E."/>
            <person name="Babayeva S."/>
            <person name="Izzatullayeva V."/>
            <person name="Mammadov A."/>
            <person name="Mammadov A."/>
            <person name="Sharifova S."/>
            <person name="Ojaghi J."/>
            <person name="Eynullazada K."/>
            <person name="Bayramov B."/>
            <person name="Abdulazimova A."/>
            <person name="Shahmuradov I."/>
        </authorList>
    </citation>
    <scope>NUCLEOTIDE SEQUENCE [LARGE SCALE GENOMIC DNA]</scope>
    <source>
        <strain evidence="2">cv. AG2017</strain>
        <tissue evidence="1">Leaf</tissue>
    </source>
</reference>
<dbReference type="Proteomes" id="UP000233551">
    <property type="component" value="Unassembled WGS sequence"/>
</dbReference>
<accession>A0A2I0J4C0</accession>
<sequence>MGRDRGRQGDKERGRVFSLMSVEVFKSFKPQLPIDEIRKISSCFDYFVPDPLSVIFKPIGLSIRVSTFPWGRLTITCEKESPLAYLDLKVEGRLRPLNVYGGVDPMINGLERWARARQVPDLSAQIYVRMTETLRSSEEGYAYETYTRTYCLSSLVTQSVSPTLLPKVLADHKPAVMPLNWKKCVMRMKESRSLDTDYQKSVAGVDRSFGHIGIVTTPKEPRKRLLRLGVV</sequence>
<comment type="caution">
    <text evidence="1">The sequence shown here is derived from an EMBL/GenBank/DDBJ whole genome shotgun (WGS) entry which is preliminary data.</text>
</comment>
<name>A0A2I0J4C0_PUNGR</name>
<dbReference type="EMBL" id="PGOL01002084">
    <property type="protein sequence ID" value="PKI50760.1"/>
    <property type="molecule type" value="Genomic_DNA"/>
</dbReference>
<proteinExistence type="predicted"/>
<organism evidence="1 2">
    <name type="scientific">Punica granatum</name>
    <name type="common">Pomegranate</name>
    <dbReference type="NCBI Taxonomy" id="22663"/>
    <lineage>
        <taxon>Eukaryota</taxon>
        <taxon>Viridiplantae</taxon>
        <taxon>Streptophyta</taxon>
        <taxon>Embryophyta</taxon>
        <taxon>Tracheophyta</taxon>
        <taxon>Spermatophyta</taxon>
        <taxon>Magnoliopsida</taxon>
        <taxon>eudicotyledons</taxon>
        <taxon>Gunneridae</taxon>
        <taxon>Pentapetalae</taxon>
        <taxon>rosids</taxon>
        <taxon>malvids</taxon>
        <taxon>Myrtales</taxon>
        <taxon>Lythraceae</taxon>
        <taxon>Punica</taxon>
    </lineage>
</organism>
<evidence type="ECO:0000313" key="1">
    <source>
        <dbReference type="EMBL" id="PKI50760.1"/>
    </source>
</evidence>
<protein>
    <submittedName>
        <fullName evidence="1">Uncharacterized protein</fullName>
    </submittedName>
</protein>
<dbReference type="AlphaFoldDB" id="A0A2I0J4C0"/>
<keyword evidence="2" id="KW-1185">Reference proteome</keyword>
<gene>
    <name evidence="1" type="ORF">CRG98_028902</name>
</gene>